<dbReference type="Gene3D" id="1.10.10.10">
    <property type="entry name" value="Winged helix-like DNA-binding domain superfamily/Winged helix DNA-binding domain"/>
    <property type="match status" value="1"/>
</dbReference>
<comment type="caution">
    <text evidence="8">The sequence shown here is derived from an EMBL/GenBank/DDBJ whole genome shotgun (WGS) entry which is preliminary data.</text>
</comment>
<proteinExistence type="predicted"/>
<evidence type="ECO:0000256" key="4">
    <source>
        <dbReference type="ARBA" id="ARBA00023125"/>
    </source>
</evidence>
<evidence type="ECO:0000256" key="3">
    <source>
        <dbReference type="ARBA" id="ARBA00023015"/>
    </source>
</evidence>
<dbReference type="Pfam" id="PF08220">
    <property type="entry name" value="HTH_DeoR"/>
    <property type="match status" value="1"/>
</dbReference>
<dbReference type="PRINTS" id="PR00037">
    <property type="entry name" value="HTHLACR"/>
</dbReference>
<dbReference type="Pfam" id="PF00455">
    <property type="entry name" value="DeoRC"/>
    <property type="match status" value="1"/>
</dbReference>
<keyword evidence="2" id="KW-0678">Repressor</keyword>
<protein>
    <recommendedName>
        <fullName evidence="1">Lactose phosphotransferase system repressor</fullName>
    </recommendedName>
</protein>
<keyword evidence="5" id="KW-0804">Transcription</keyword>
<dbReference type="Proteomes" id="UP001549257">
    <property type="component" value="Unassembled WGS sequence"/>
</dbReference>
<evidence type="ECO:0000259" key="7">
    <source>
        <dbReference type="PROSITE" id="PS51000"/>
    </source>
</evidence>
<evidence type="ECO:0000256" key="6">
    <source>
        <dbReference type="ARBA" id="ARBA00024937"/>
    </source>
</evidence>
<feature type="domain" description="HTH deoR-type" evidence="7">
    <location>
        <begin position="9"/>
        <end position="64"/>
    </location>
</feature>
<keyword evidence="3" id="KW-0805">Transcription regulation</keyword>
<evidence type="ECO:0000256" key="1">
    <source>
        <dbReference type="ARBA" id="ARBA00021390"/>
    </source>
</evidence>
<name>A0ABV2QKJ5_9MICO</name>
<reference evidence="8 9" key="1">
    <citation type="submission" date="2024-06" db="EMBL/GenBank/DDBJ databases">
        <title>Sorghum-associated microbial communities from plants grown in Nebraska, USA.</title>
        <authorList>
            <person name="Schachtman D."/>
        </authorList>
    </citation>
    <scope>NUCLEOTIDE SEQUENCE [LARGE SCALE GENOMIC DNA]</scope>
    <source>
        <strain evidence="8 9">2857</strain>
    </source>
</reference>
<comment type="function">
    <text evidence="6">Repressor of the lactose catabolism operon. Galactose-6-phosphate is the inducer.</text>
</comment>
<dbReference type="InterPro" id="IPR036390">
    <property type="entry name" value="WH_DNA-bd_sf"/>
</dbReference>
<accession>A0ABV2QKJ5</accession>
<gene>
    <name evidence="8" type="ORF">ABIE21_001042</name>
</gene>
<dbReference type="PROSITE" id="PS51000">
    <property type="entry name" value="HTH_DEOR_2"/>
    <property type="match status" value="1"/>
</dbReference>
<dbReference type="InterPro" id="IPR001034">
    <property type="entry name" value="DeoR_HTH"/>
</dbReference>
<sequence>MTSASSLLAGDRQARIRARLDEKGSVRSADLAAELDVSVVTIRRDLTDLQVTGEVELVYGGARLAGGRVPPPDRRVRTTVEVEAKAAIAQVAVGLLRTGDTVYLDSGTTCAAMVPYLAGLERLTILTNDLSTAIELATLAPRLTVIMVPGVIDGATLSTVGELLPAVLANFVFDAVFISASAWQPGIGATTGDLKYAAVKRAVLARAKHSYLLVDSSKFGVSEPHVIHRLEGFDAVVTDGSLKSSSRDELAADGVDIMIGPPGHANSSAVAPSYPKKAR</sequence>
<dbReference type="PROSITE" id="PS00894">
    <property type="entry name" value="HTH_DEOR_1"/>
    <property type="match status" value="1"/>
</dbReference>
<keyword evidence="9" id="KW-1185">Reference proteome</keyword>
<dbReference type="Gene3D" id="3.40.50.1360">
    <property type="match status" value="1"/>
</dbReference>
<dbReference type="InterPro" id="IPR050313">
    <property type="entry name" value="Carb_Metab_HTH_regulators"/>
</dbReference>
<evidence type="ECO:0000313" key="9">
    <source>
        <dbReference type="Proteomes" id="UP001549257"/>
    </source>
</evidence>
<organism evidence="8 9">
    <name type="scientific">Conyzicola nivalis</name>
    <dbReference type="NCBI Taxonomy" id="1477021"/>
    <lineage>
        <taxon>Bacteria</taxon>
        <taxon>Bacillati</taxon>
        <taxon>Actinomycetota</taxon>
        <taxon>Actinomycetes</taxon>
        <taxon>Micrococcales</taxon>
        <taxon>Microbacteriaceae</taxon>
        <taxon>Conyzicola</taxon>
    </lineage>
</organism>
<dbReference type="SUPFAM" id="SSF100950">
    <property type="entry name" value="NagB/RpiA/CoA transferase-like"/>
    <property type="match status" value="1"/>
</dbReference>
<dbReference type="EMBL" id="JBEPSJ010000001">
    <property type="protein sequence ID" value="MET4581552.1"/>
    <property type="molecule type" value="Genomic_DNA"/>
</dbReference>
<dbReference type="InterPro" id="IPR036388">
    <property type="entry name" value="WH-like_DNA-bd_sf"/>
</dbReference>
<dbReference type="SUPFAM" id="SSF46785">
    <property type="entry name" value="Winged helix' DNA-binding domain"/>
    <property type="match status" value="1"/>
</dbReference>
<evidence type="ECO:0000256" key="2">
    <source>
        <dbReference type="ARBA" id="ARBA00022491"/>
    </source>
</evidence>
<evidence type="ECO:0000313" key="8">
    <source>
        <dbReference type="EMBL" id="MET4581552.1"/>
    </source>
</evidence>
<dbReference type="PANTHER" id="PTHR30363">
    <property type="entry name" value="HTH-TYPE TRANSCRIPTIONAL REGULATOR SRLR-RELATED"/>
    <property type="match status" value="1"/>
</dbReference>
<dbReference type="SMART" id="SM00420">
    <property type="entry name" value="HTH_DEOR"/>
    <property type="match status" value="1"/>
</dbReference>
<keyword evidence="4" id="KW-0238">DNA-binding</keyword>
<evidence type="ECO:0000256" key="5">
    <source>
        <dbReference type="ARBA" id="ARBA00023163"/>
    </source>
</evidence>
<dbReference type="InterPro" id="IPR014036">
    <property type="entry name" value="DeoR-like_C"/>
</dbReference>
<dbReference type="RefSeq" id="WP_354023718.1">
    <property type="nucleotide sequence ID" value="NZ_JBEPSJ010000001.1"/>
</dbReference>
<dbReference type="SMART" id="SM01134">
    <property type="entry name" value="DeoRC"/>
    <property type="match status" value="1"/>
</dbReference>
<dbReference type="InterPro" id="IPR037171">
    <property type="entry name" value="NagB/RpiA_transferase-like"/>
</dbReference>
<dbReference type="InterPro" id="IPR018356">
    <property type="entry name" value="Tscrpt_reg_HTH_DeoR_CS"/>
</dbReference>
<dbReference type="PANTHER" id="PTHR30363:SF4">
    <property type="entry name" value="GLYCEROL-3-PHOSPHATE REGULON REPRESSOR"/>
    <property type="match status" value="1"/>
</dbReference>